<protein>
    <submittedName>
        <fullName evidence="2">F-box only protein-like protein</fullName>
    </submittedName>
</protein>
<evidence type="ECO:0000259" key="1">
    <source>
        <dbReference type="PROSITE" id="PS50181"/>
    </source>
</evidence>
<dbReference type="InterPro" id="IPR001810">
    <property type="entry name" value="F-box_dom"/>
</dbReference>
<evidence type="ECO:0000313" key="2">
    <source>
        <dbReference type="EMBL" id="KFH43756.1"/>
    </source>
</evidence>
<dbReference type="PANTHER" id="PTHR31350:SF27">
    <property type="entry name" value="HEMIMETHYLATED DNA-BINDING DOMAIN-CONTAINING PROTEIN"/>
    <property type="match status" value="1"/>
</dbReference>
<dbReference type="SMART" id="SM00992">
    <property type="entry name" value="YccV-like"/>
    <property type="match status" value="1"/>
</dbReference>
<dbReference type="SUPFAM" id="SSF81383">
    <property type="entry name" value="F-box domain"/>
    <property type="match status" value="1"/>
</dbReference>
<dbReference type="InterPro" id="IPR032698">
    <property type="entry name" value="SirB1_N"/>
</dbReference>
<dbReference type="HOGENOM" id="CLU_020266_0_0_1"/>
<reference evidence="3" key="1">
    <citation type="journal article" date="2014" name="Genome Announc.">
        <title>Genome sequence and annotation of Acremonium chrysogenum, producer of the beta-lactam antibiotic cephalosporin C.</title>
        <authorList>
            <person name="Terfehr D."/>
            <person name="Dahlmann T.A."/>
            <person name="Specht T."/>
            <person name="Zadra I."/>
            <person name="Kuernsteiner H."/>
            <person name="Kueck U."/>
        </authorList>
    </citation>
    <scope>NUCLEOTIDE SEQUENCE [LARGE SCALE GENOMIC DNA]</scope>
    <source>
        <strain evidence="3">ATCC 11550 / CBS 779.69 / DSM 880 / IAM 14645 / JCM 23072 / IMI 49137</strain>
    </source>
</reference>
<dbReference type="SUPFAM" id="SSF141255">
    <property type="entry name" value="YccV-like"/>
    <property type="match status" value="1"/>
</dbReference>
<keyword evidence="3" id="KW-1185">Reference proteome</keyword>
<dbReference type="STRING" id="857340.A0A086T324"/>
<dbReference type="InterPro" id="IPR011722">
    <property type="entry name" value="Hemimethylated_DNA-bd_dom"/>
</dbReference>
<dbReference type="Pfam" id="PF13369">
    <property type="entry name" value="Transglut_core2"/>
    <property type="match status" value="1"/>
</dbReference>
<dbReference type="Gene3D" id="2.30.30.390">
    <property type="entry name" value="Hemimethylated DNA-binding domain"/>
    <property type="match status" value="1"/>
</dbReference>
<gene>
    <name evidence="2" type="ORF">ACRE_054730</name>
</gene>
<dbReference type="Pfam" id="PF08755">
    <property type="entry name" value="YccV-like"/>
    <property type="match status" value="1"/>
</dbReference>
<dbReference type="InterPro" id="IPR036623">
    <property type="entry name" value="Hemimethylated_DNA-bd_sf"/>
</dbReference>
<accession>A0A086T324</accession>
<name>A0A086T324_HAPC1</name>
<dbReference type="PROSITE" id="PS50181">
    <property type="entry name" value="FBOX"/>
    <property type="match status" value="1"/>
</dbReference>
<evidence type="ECO:0000313" key="3">
    <source>
        <dbReference type="Proteomes" id="UP000029964"/>
    </source>
</evidence>
<comment type="caution">
    <text evidence="2">The sequence shown here is derived from an EMBL/GenBank/DDBJ whole genome shotgun (WGS) entry which is preliminary data.</text>
</comment>
<dbReference type="InterPro" id="IPR036047">
    <property type="entry name" value="F-box-like_dom_sf"/>
</dbReference>
<dbReference type="Gene3D" id="1.20.1280.50">
    <property type="match status" value="1"/>
</dbReference>
<organism evidence="2 3">
    <name type="scientific">Hapsidospora chrysogenum (strain ATCC 11550 / CBS 779.69 / DSM 880 / IAM 14645 / JCM 23072 / IMI 49137)</name>
    <name type="common">Acremonium chrysogenum</name>
    <dbReference type="NCBI Taxonomy" id="857340"/>
    <lineage>
        <taxon>Eukaryota</taxon>
        <taxon>Fungi</taxon>
        <taxon>Dikarya</taxon>
        <taxon>Ascomycota</taxon>
        <taxon>Pezizomycotina</taxon>
        <taxon>Sordariomycetes</taxon>
        <taxon>Hypocreomycetidae</taxon>
        <taxon>Hypocreales</taxon>
        <taxon>Bionectriaceae</taxon>
        <taxon>Hapsidospora</taxon>
    </lineage>
</organism>
<proteinExistence type="predicted"/>
<dbReference type="GO" id="GO:0003677">
    <property type="term" value="F:DNA binding"/>
    <property type="evidence" value="ECO:0007669"/>
    <property type="project" value="InterPro"/>
</dbReference>
<dbReference type="AlphaFoldDB" id="A0A086T324"/>
<sequence>MSLDQLPEEIINHLLHYVAPGDTLSSFQFLSRRYARLACEPLLWRYHCINTFRYWHPDHDFRAKLRRPPSKVDWKRLFLFRWSRQAYVSRLFDGILATKVGRYRRFALIGELGYDAKDFLLQQCDADESDENVLPKRYFGQAVLDSIHRSVAIEQWHALADPRLPDPELEKLLGAFDMFVLRGESGDLDDISAILDEKTAEFRASHPTLDDMTTRQKAVALNRWVRAQNLTGLKNPDRDYRNLRNCLIGQALRHGDHESIPIVSSAIFCCMARRIGLDAQCCNFPGHIHAVISSSPTETLDNQPLPGPSVTPDRMYLDPFGDDDEVPLGKLKYLLARFGESFHSEVALAPARPVSIVTRTGSNMSATYAAVLEQQDRAAPELTQLMHGSGPMNLIACLYASMWAALVLTTPDTWAELDFFLSRFARSWPEDAWLIEKYLVPRHSGRRLPFGGLEDPWKTLRTIQRSDELPPPVIRRSDSGNDGVPFRIGQVFRHKRYGYLGIITGWSDQGTRALARQRGQNGEVTRDGTADGDVINRLRLDNKTYFAYLRTNSPERFVIAEANIEIVEDPGVVAEEPFIYAGKFFKRFDAATCTFVSNNREQYPDD</sequence>
<dbReference type="Proteomes" id="UP000029964">
    <property type="component" value="Unassembled WGS sequence"/>
</dbReference>
<dbReference type="OrthoDB" id="28868at2759"/>
<dbReference type="EMBL" id="JPKY01000062">
    <property type="protein sequence ID" value="KFH43756.1"/>
    <property type="molecule type" value="Genomic_DNA"/>
</dbReference>
<dbReference type="PANTHER" id="PTHR31350">
    <property type="entry name" value="SI:DKEY-261L7.2"/>
    <property type="match status" value="1"/>
</dbReference>
<feature type="domain" description="F-box" evidence="1">
    <location>
        <begin position="1"/>
        <end position="47"/>
    </location>
</feature>